<evidence type="ECO:0000313" key="7">
    <source>
        <dbReference type="EMBL" id="MFD1217426.1"/>
    </source>
</evidence>
<reference evidence="8" key="1">
    <citation type="journal article" date="2019" name="Int. J. Syst. Evol. Microbiol.">
        <title>The Global Catalogue of Microorganisms (GCM) 10K type strain sequencing project: providing services to taxonomists for standard genome sequencing and annotation.</title>
        <authorList>
            <consortium name="The Broad Institute Genomics Platform"/>
            <consortium name="The Broad Institute Genome Sequencing Center for Infectious Disease"/>
            <person name="Wu L."/>
            <person name="Ma J."/>
        </authorList>
    </citation>
    <scope>NUCLEOTIDE SEQUENCE [LARGE SCALE GENOMIC DNA]</scope>
    <source>
        <strain evidence="8">CCUG 54356</strain>
    </source>
</reference>
<dbReference type="Pfam" id="PF04616">
    <property type="entry name" value="Glyco_hydro_43"/>
    <property type="match status" value="1"/>
</dbReference>
<dbReference type="InterPro" id="IPR051795">
    <property type="entry name" value="Glycosyl_Hydrlase_43"/>
</dbReference>
<evidence type="ECO:0000259" key="6">
    <source>
        <dbReference type="Pfam" id="PF17851"/>
    </source>
</evidence>
<evidence type="ECO:0000313" key="8">
    <source>
        <dbReference type="Proteomes" id="UP001597264"/>
    </source>
</evidence>
<dbReference type="PROSITE" id="PS51257">
    <property type="entry name" value="PROKAR_LIPOPROTEIN"/>
    <property type="match status" value="1"/>
</dbReference>
<dbReference type="GO" id="GO:0016787">
    <property type="term" value="F:hydrolase activity"/>
    <property type="evidence" value="ECO:0007669"/>
    <property type="project" value="UniProtKB-KW"/>
</dbReference>
<evidence type="ECO:0000256" key="4">
    <source>
        <dbReference type="RuleBase" id="RU361187"/>
    </source>
</evidence>
<evidence type="ECO:0000256" key="3">
    <source>
        <dbReference type="ARBA" id="ARBA00023295"/>
    </source>
</evidence>
<evidence type="ECO:0000256" key="1">
    <source>
        <dbReference type="ARBA" id="ARBA00009865"/>
    </source>
</evidence>
<evidence type="ECO:0000256" key="2">
    <source>
        <dbReference type="ARBA" id="ARBA00022801"/>
    </source>
</evidence>
<dbReference type="SUPFAM" id="SSF75005">
    <property type="entry name" value="Arabinanase/levansucrase/invertase"/>
    <property type="match status" value="1"/>
</dbReference>
<gene>
    <name evidence="7" type="ORF">ACFQ2X_12505</name>
</gene>
<evidence type="ECO:0000256" key="5">
    <source>
        <dbReference type="SAM" id="SignalP"/>
    </source>
</evidence>
<dbReference type="InterPro" id="IPR041542">
    <property type="entry name" value="GH43_C2"/>
</dbReference>
<dbReference type="SUPFAM" id="SSF49899">
    <property type="entry name" value="Concanavalin A-like lectins/glucanases"/>
    <property type="match status" value="1"/>
</dbReference>
<keyword evidence="8" id="KW-1185">Reference proteome</keyword>
<comment type="caution">
    <text evidence="7">The sequence shown here is derived from an EMBL/GenBank/DDBJ whole genome shotgun (WGS) entry which is preliminary data.</text>
</comment>
<dbReference type="Pfam" id="PF17851">
    <property type="entry name" value="GH43_C2"/>
    <property type="match status" value="1"/>
</dbReference>
<keyword evidence="2 4" id="KW-0378">Hydrolase</keyword>
<dbReference type="InterPro" id="IPR013320">
    <property type="entry name" value="ConA-like_dom_sf"/>
</dbReference>
<keyword evidence="3 4" id="KW-0326">Glycosidase</keyword>
<dbReference type="Gene3D" id="2.115.10.20">
    <property type="entry name" value="Glycosyl hydrolase domain, family 43"/>
    <property type="match status" value="1"/>
</dbReference>
<feature type="signal peptide" evidence="5">
    <location>
        <begin position="1"/>
        <end position="31"/>
    </location>
</feature>
<dbReference type="InterPro" id="IPR023296">
    <property type="entry name" value="Glyco_hydro_beta-prop_sf"/>
</dbReference>
<dbReference type="Proteomes" id="UP001597264">
    <property type="component" value="Unassembled WGS sequence"/>
</dbReference>
<protein>
    <submittedName>
        <fullName evidence="7">Glycoside hydrolase 43 family protein</fullName>
    </submittedName>
</protein>
<organism evidence="7 8">
    <name type="scientific">Microbulbifer celer</name>
    <dbReference type="NCBI Taxonomy" id="435905"/>
    <lineage>
        <taxon>Bacteria</taxon>
        <taxon>Pseudomonadati</taxon>
        <taxon>Pseudomonadota</taxon>
        <taxon>Gammaproteobacteria</taxon>
        <taxon>Cellvibrionales</taxon>
        <taxon>Microbulbiferaceae</taxon>
        <taxon>Microbulbifer</taxon>
    </lineage>
</organism>
<sequence length="564" mass="62602">MKSKKRVKACARRRSLLCVPAVIALSYGLLACGAERAGHQTSAHSETLNSAASVPEPVATRNPIIWADVPDMSVIRVDDSYYMSSTTMHMNPGLPIMKSRDLVNWTLLGYAYDTLVDNAQMNLEGGKNAYGKGSWASSLRYHDGQFYVSTFSATSGKTHVYTTDDIEQGDWHETAFEPVLHDHSLFFDDGRVFMVYGSNEIRLVELESDFSGIKTDGINQVIIADASKVAGDDILLPAEGSQLHKIDGRYYLMNITWPRNGMRTVVIHRADQLTGPYEGRVALQHQGIAQGGLIDTPEGDWYAMLFGDRGAVGRIPYLVPVTWDNGWPVLGRDGMVPATIDLTLGGKPVGNTNVAGMVASDEFDQSRLPLAWQWNHNPDRDHWSLSDRPGYLRLTNSRVDTGLLQTRNTLTQRTFGPESTAEVRLDLSAMRVGDVAGLALLQKHYGYVGVVREAGERFIVMVSAEEGTPRELGRVRLQGDVVYLKAHAGFRELKDTAHFSYSLDGEEWRPMGAPLRMTYTLPHFMGYRFGLFSFATGEPGGHVDFDYFRLKKPVSFTRGPALPR</sequence>
<accession>A0ABW3UC14</accession>
<dbReference type="CDD" id="cd09001">
    <property type="entry name" value="GH43_FsAxh1-like"/>
    <property type="match status" value="1"/>
</dbReference>
<dbReference type="PANTHER" id="PTHR42812:SF12">
    <property type="entry name" value="BETA-XYLOSIDASE-RELATED"/>
    <property type="match status" value="1"/>
</dbReference>
<proteinExistence type="inferred from homology"/>
<comment type="similarity">
    <text evidence="1 4">Belongs to the glycosyl hydrolase 43 family.</text>
</comment>
<name>A0ABW3UC14_9GAMM</name>
<feature type="domain" description="Beta-xylosidase C-terminal Concanavalin A-like" evidence="6">
    <location>
        <begin position="360"/>
        <end position="550"/>
    </location>
</feature>
<dbReference type="RefSeq" id="WP_230437459.1">
    <property type="nucleotide sequence ID" value="NZ_CP087715.1"/>
</dbReference>
<keyword evidence="5" id="KW-0732">Signal</keyword>
<dbReference type="InterPro" id="IPR006710">
    <property type="entry name" value="Glyco_hydro_43"/>
</dbReference>
<feature type="chain" id="PRO_5046047227" evidence="5">
    <location>
        <begin position="32"/>
        <end position="564"/>
    </location>
</feature>
<dbReference type="Gene3D" id="2.60.120.200">
    <property type="match status" value="1"/>
</dbReference>
<dbReference type="EMBL" id="JBHTLR010000014">
    <property type="protein sequence ID" value="MFD1217426.1"/>
    <property type="molecule type" value="Genomic_DNA"/>
</dbReference>
<dbReference type="PANTHER" id="PTHR42812">
    <property type="entry name" value="BETA-XYLOSIDASE"/>
    <property type="match status" value="1"/>
</dbReference>